<dbReference type="GO" id="GO:0003676">
    <property type="term" value="F:nucleic acid binding"/>
    <property type="evidence" value="ECO:0007669"/>
    <property type="project" value="InterPro"/>
</dbReference>
<name>A0A420YK99_9PEZI</name>
<evidence type="ECO:0000313" key="4">
    <source>
        <dbReference type="Proteomes" id="UP000275385"/>
    </source>
</evidence>
<evidence type="ECO:0000313" key="3">
    <source>
        <dbReference type="EMBL" id="RKU48304.1"/>
    </source>
</evidence>
<dbReference type="STRING" id="177199.A0A420YK99"/>
<dbReference type="Proteomes" id="UP000275385">
    <property type="component" value="Unassembled WGS sequence"/>
</dbReference>
<feature type="region of interest" description="Disordered" evidence="1">
    <location>
        <begin position="108"/>
        <end position="191"/>
    </location>
</feature>
<comment type="caution">
    <text evidence="3">The sequence shown here is derived from an EMBL/GenBank/DDBJ whole genome shotgun (WGS) entry which is preliminary data.</text>
</comment>
<dbReference type="EMBL" id="QVQW01000005">
    <property type="protein sequence ID" value="RKU48304.1"/>
    <property type="molecule type" value="Genomic_DNA"/>
</dbReference>
<proteinExistence type="predicted"/>
<protein>
    <recommendedName>
        <fullName evidence="2">G-patch domain-containing protein</fullName>
    </recommendedName>
</protein>
<dbReference type="PROSITE" id="PS50174">
    <property type="entry name" value="G_PATCH"/>
    <property type="match status" value="1"/>
</dbReference>
<gene>
    <name evidence="3" type="ORF">DL546_007791</name>
</gene>
<feature type="compositionally biased region" description="Basic and acidic residues" evidence="1">
    <location>
        <begin position="109"/>
        <end position="119"/>
    </location>
</feature>
<sequence>MNASALLQRQGWRGKGHTLHATDNSIGLTNPLLLSRNTDGSGIGANKQMTDQWWLAAFDEKLKGLDTSKKGVVVQSVTKGKLDAISSKGGKYSGLYLSFVRDTTPEQEVIPKKKESRAERRARKAAKIERRLARERERARKEELKRIKEAKKREGSGEAETKEERKARRAEARVRKEARRKRREGKAARKS</sequence>
<feature type="compositionally biased region" description="Basic and acidic residues" evidence="1">
    <location>
        <begin position="126"/>
        <end position="175"/>
    </location>
</feature>
<accession>A0A420YK99</accession>
<reference evidence="3 4" key="1">
    <citation type="submission" date="2018-08" db="EMBL/GenBank/DDBJ databases">
        <title>Draft genome of the lignicolous fungus Coniochaeta pulveracea.</title>
        <authorList>
            <person name="Borstlap C.J."/>
            <person name="De Witt R.N."/>
            <person name="Botha A."/>
            <person name="Volschenk H."/>
        </authorList>
    </citation>
    <scope>NUCLEOTIDE SEQUENCE [LARGE SCALE GENOMIC DNA]</scope>
    <source>
        <strain evidence="3 4">CAB683</strain>
    </source>
</reference>
<organism evidence="3 4">
    <name type="scientific">Coniochaeta pulveracea</name>
    <dbReference type="NCBI Taxonomy" id="177199"/>
    <lineage>
        <taxon>Eukaryota</taxon>
        <taxon>Fungi</taxon>
        <taxon>Dikarya</taxon>
        <taxon>Ascomycota</taxon>
        <taxon>Pezizomycotina</taxon>
        <taxon>Sordariomycetes</taxon>
        <taxon>Sordariomycetidae</taxon>
        <taxon>Coniochaetales</taxon>
        <taxon>Coniochaetaceae</taxon>
        <taxon>Coniochaeta</taxon>
    </lineage>
</organism>
<evidence type="ECO:0000259" key="2">
    <source>
        <dbReference type="PROSITE" id="PS50174"/>
    </source>
</evidence>
<feature type="compositionally biased region" description="Basic residues" evidence="1">
    <location>
        <begin position="176"/>
        <end position="191"/>
    </location>
</feature>
<dbReference type="InterPro" id="IPR000467">
    <property type="entry name" value="G_patch_dom"/>
</dbReference>
<dbReference type="AlphaFoldDB" id="A0A420YK99"/>
<evidence type="ECO:0000256" key="1">
    <source>
        <dbReference type="SAM" id="MobiDB-lite"/>
    </source>
</evidence>
<dbReference type="OrthoDB" id="3366546at2759"/>
<feature type="domain" description="G-patch" evidence="2">
    <location>
        <begin position="1"/>
        <end position="48"/>
    </location>
</feature>
<keyword evidence="4" id="KW-1185">Reference proteome</keyword>